<dbReference type="Pfam" id="PF10604">
    <property type="entry name" value="Polyketide_cyc2"/>
    <property type="match status" value="1"/>
</dbReference>
<dbReference type="Proteomes" id="UP000642488">
    <property type="component" value="Unassembled WGS sequence"/>
</dbReference>
<dbReference type="CDD" id="cd07812">
    <property type="entry name" value="SRPBCC"/>
    <property type="match status" value="1"/>
</dbReference>
<sequence length="156" mass="17750">MKISTRRDVDLPADQVFDAISDFDTFEERARDKGASVARLDDGREGKAQARWRIGFEFRGRRRLAEARVVTYDTDKQLAMKGETDGVDMMFNVELLEVAPNLTRLFVSIDLRPRSITGRLLVQSLKLAKSALTRRLDKRLGKFAKTLEQKHGPARA</sequence>
<dbReference type="Gene3D" id="3.30.530.20">
    <property type="match status" value="1"/>
</dbReference>
<evidence type="ECO:0000313" key="1">
    <source>
        <dbReference type="EMBL" id="MBJ3762654.1"/>
    </source>
</evidence>
<accession>A0A934I8Y1</accession>
<dbReference type="SUPFAM" id="SSF55961">
    <property type="entry name" value="Bet v1-like"/>
    <property type="match status" value="1"/>
</dbReference>
<protein>
    <submittedName>
        <fullName evidence="1">SRPBCC family protein</fullName>
    </submittedName>
</protein>
<dbReference type="InterPro" id="IPR023393">
    <property type="entry name" value="START-like_dom_sf"/>
</dbReference>
<dbReference type="RefSeq" id="WP_198915831.1">
    <property type="nucleotide sequence ID" value="NZ_JAEKPD010000007.1"/>
</dbReference>
<keyword evidence="2" id="KW-1185">Reference proteome</keyword>
<comment type="caution">
    <text evidence="1">The sequence shown here is derived from an EMBL/GenBank/DDBJ whole genome shotgun (WGS) entry which is preliminary data.</text>
</comment>
<dbReference type="EMBL" id="JAEKPD010000007">
    <property type="protein sequence ID" value="MBJ3762654.1"/>
    <property type="molecule type" value="Genomic_DNA"/>
</dbReference>
<proteinExistence type="predicted"/>
<reference evidence="1" key="1">
    <citation type="submission" date="2020-12" db="EMBL/GenBank/DDBJ databases">
        <title>Bacterial taxonomy.</title>
        <authorList>
            <person name="Pan X."/>
        </authorList>
    </citation>
    <scope>NUCLEOTIDE SEQUENCE</scope>
    <source>
        <strain evidence="1">KCTC 52957</strain>
    </source>
</reference>
<gene>
    <name evidence="1" type="ORF">ILP92_07840</name>
</gene>
<dbReference type="AlphaFoldDB" id="A0A934I8Y1"/>
<organism evidence="1 2">
    <name type="scientific">Palleronia pontilimi</name>
    <dbReference type="NCBI Taxonomy" id="1964209"/>
    <lineage>
        <taxon>Bacteria</taxon>
        <taxon>Pseudomonadati</taxon>
        <taxon>Pseudomonadota</taxon>
        <taxon>Alphaproteobacteria</taxon>
        <taxon>Rhodobacterales</taxon>
        <taxon>Roseobacteraceae</taxon>
        <taxon>Palleronia</taxon>
    </lineage>
</organism>
<dbReference type="InterPro" id="IPR019587">
    <property type="entry name" value="Polyketide_cyclase/dehydratase"/>
</dbReference>
<evidence type="ECO:0000313" key="2">
    <source>
        <dbReference type="Proteomes" id="UP000642488"/>
    </source>
</evidence>
<name>A0A934I8Y1_9RHOB</name>